<comment type="caution">
    <text evidence="5">The sequence shown here is derived from an EMBL/GenBank/DDBJ whole genome shotgun (WGS) entry which is preliminary data.</text>
</comment>
<evidence type="ECO:0000313" key="15">
    <source>
        <dbReference type="Proteomes" id="UP000440367"/>
    </source>
</evidence>
<feature type="signal peptide" evidence="2">
    <location>
        <begin position="1"/>
        <end position="18"/>
    </location>
</feature>
<reference evidence="12 13" key="1">
    <citation type="submission" date="2018-08" db="EMBL/GenBank/DDBJ databases">
        <title>Genomic investigation of the strawberry pathogen Phytophthora fragariae indicates pathogenicity is determined by transcriptional variation in three key races.</title>
        <authorList>
            <person name="Adams T.M."/>
            <person name="Armitage A.D."/>
            <person name="Sobczyk M.K."/>
            <person name="Bates H.J."/>
            <person name="Dunwell J.M."/>
            <person name="Nellist C.F."/>
            <person name="Harrison R.J."/>
        </authorList>
    </citation>
    <scope>NUCLEOTIDE SEQUENCE [LARGE SCALE GENOMIC DNA]</scope>
    <source>
        <strain evidence="11 14">A4</strain>
        <strain evidence="10 15">BC-1</strain>
        <strain evidence="8 19">BC-23</strain>
        <strain evidence="9 13">NOV-27</strain>
        <strain evidence="7 16">NOV-5</strain>
        <strain evidence="5 17">NOV-71</strain>
        <strain evidence="3 12">NOV-9</strain>
        <strain evidence="6 20">ONT-3</strain>
        <strain evidence="4 18">SCRP245</strain>
    </source>
</reference>
<dbReference type="Proteomes" id="UP000429523">
    <property type="component" value="Unassembled WGS sequence"/>
</dbReference>
<evidence type="ECO:0000313" key="14">
    <source>
        <dbReference type="Proteomes" id="UP000437068"/>
    </source>
</evidence>
<dbReference type="Proteomes" id="UP000433483">
    <property type="component" value="Unassembled WGS sequence"/>
</dbReference>
<evidence type="ECO:0000313" key="3">
    <source>
        <dbReference type="EMBL" id="KAE8937397.1"/>
    </source>
</evidence>
<evidence type="ECO:0000313" key="9">
    <source>
        <dbReference type="EMBL" id="KAE9194770.1"/>
    </source>
</evidence>
<evidence type="ECO:0000313" key="19">
    <source>
        <dbReference type="Proteomes" id="UP000476176"/>
    </source>
</evidence>
<dbReference type="EMBL" id="QXFZ01000895">
    <property type="protein sequence ID" value="KAE9101904.1"/>
    <property type="molecule type" value="Genomic_DNA"/>
</dbReference>
<dbReference type="EMBL" id="QXFX01000747">
    <property type="protein sequence ID" value="KAE9105518.1"/>
    <property type="molecule type" value="Genomic_DNA"/>
</dbReference>
<dbReference type="Proteomes" id="UP000440732">
    <property type="component" value="Unassembled WGS sequence"/>
</dbReference>
<dbReference type="EMBL" id="QXGA01001698">
    <property type="protein sequence ID" value="KAE9112659.1"/>
    <property type="molecule type" value="Genomic_DNA"/>
</dbReference>
<dbReference type="EMBL" id="QXGB01001217">
    <property type="protein sequence ID" value="KAE9194770.1"/>
    <property type="molecule type" value="Genomic_DNA"/>
</dbReference>
<dbReference type="EMBL" id="QXGD01000674">
    <property type="protein sequence ID" value="KAE9229169.1"/>
    <property type="molecule type" value="Genomic_DNA"/>
</dbReference>
<evidence type="ECO:0000313" key="8">
    <source>
        <dbReference type="EMBL" id="KAE9192556.1"/>
    </source>
</evidence>
<feature type="chain" id="PRO_5036380508" description="Pectate lyase" evidence="2">
    <location>
        <begin position="19"/>
        <end position="71"/>
    </location>
</feature>
<organism evidence="5 17">
    <name type="scientific">Phytophthora fragariae</name>
    <dbReference type="NCBI Taxonomy" id="53985"/>
    <lineage>
        <taxon>Eukaryota</taxon>
        <taxon>Sar</taxon>
        <taxon>Stramenopiles</taxon>
        <taxon>Oomycota</taxon>
        <taxon>Peronosporomycetes</taxon>
        <taxon>Peronosporales</taxon>
        <taxon>Peronosporaceae</taxon>
        <taxon>Phytophthora</taxon>
    </lineage>
</organism>
<dbReference type="EMBL" id="QXGF01000641">
    <property type="protein sequence ID" value="KAE8937397.1"/>
    <property type="molecule type" value="Genomic_DNA"/>
</dbReference>
<evidence type="ECO:0000256" key="2">
    <source>
        <dbReference type="SAM" id="SignalP"/>
    </source>
</evidence>
<evidence type="ECO:0000313" key="10">
    <source>
        <dbReference type="EMBL" id="KAE9229169.1"/>
    </source>
</evidence>
<gene>
    <name evidence="11" type="ORF">PF001_g24983</name>
    <name evidence="10" type="ORF">PF002_g13373</name>
    <name evidence="8" type="ORF">PF004_g21272</name>
    <name evidence="9" type="ORF">PF005_g17561</name>
    <name evidence="7" type="ORF">PF006_g19924</name>
    <name evidence="5" type="ORF">PF007_g14947</name>
    <name evidence="3" type="ORF">PF009_g12695</name>
    <name evidence="6" type="ORF">PF010_g12985</name>
    <name evidence="4" type="ORF">PF011_g9595</name>
</gene>
<dbReference type="Proteomes" id="UP000460718">
    <property type="component" value="Unassembled WGS sequence"/>
</dbReference>
<evidence type="ECO:0000313" key="7">
    <source>
        <dbReference type="EMBL" id="KAE9112659.1"/>
    </source>
</evidence>
<evidence type="ECO:0000313" key="13">
    <source>
        <dbReference type="Proteomes" id="UP000433483"/>
    </source>
</evidence>
<evidence type="ECO:0000313" key="5">
    <source>
        <dbReference type="EMBL" id="KAE9101904.1"/>
    </source>
</evidence>
<feature type="region of interest" description="Disordered" evidence="1">
    <location>
        <begin position="47"/>
        <end position="71"/>
    </location>
</feature>
<dbReference type="Proteomes" id="UP000440367">
    <property type="component" value="Unassembled WGS sequence"/>
</dbReference>
<evidence type="ECO:0000313" key="4">
    <source>
        <dbReference type="EMBL" id="KAE9010921.1"/>
    </source>
</evidence>
<evidence type="ECO:0000313" key="17">
    <source>
        <dbReference type="Proteomes" id="UP000441208"/>
    </source>
</evidence>
<evidence type="ECO:0000313" key="12">
    <source>
        <dbReference type="Proteomes" id="UP000429523"/>
    </source>
</evidence>
<evidence type="ECO:0000313" key="16">
    <source>
        <dbReference type="Proteomes" id="UP000440732"/>
    </source>
</evidence>
<sequence>MLSVLHWAQILLPSAAKAAPSVDIAGPQGPPFIGLTNITPRVVQRADEASGTGTATAVADRGRPVLISEAS</sequence>
<dbReference type="Proteomes" id="UP000441208">
    <property type="component" value="Unassembled WGS sequence"/>
</dbReference>
<dbReference type="Proteomes" id="UP000488956">
    <property type="component" value="Unassembled WGS sequence"/>
</dbReference>
<keyword evidence="13" id="KW-1185">Reference proteome</keyword>
<evidence type="ECO:0000313" key="6">
    <source>
        <dbReference type="EMBL" id="KAE9105518.1"/>
    </source>
</evidence>
<evidence type="ECO:0000256" key="1">
    <source>
        <dbReference type="SAM" id="MobiDB-lite"/>
    </source>
</evidence>
<accession>A0A6A3RQB6</accession>
<dbReference type="EMBL" id="QXGE01002834">
    <property type="protein sequence ID" value="KAE9278842.1"/>
    <property type="molecule type" value="Genomic_DNA"/>
</dbReference>
<evidence type="ECO:0000313" key="18">
    <source>
        <dbReference type="Proteomes" id="UP000460718"/>
    </source>
</evidence>
<dbReference type="Proteomes" id="UP000437068">
    <property type="component" value="Unassembled WGS sequence"/>
</dbReference>
<proteinExistence type="predicted"/>
<name>A0A6A3RQB6_9STRA</name>
<dbReference type="EMBL" id="QXFW01000482">
    <property type="protein sequence ID" value="KAE9010921.1"/>
    <property type="molecule type" value="Genomic_DNA"/>
</dbReference>
<dbReference type="EMBL" id="QXGC01001990">
    <property type="protein sequence ID" value="KAE9192556.1"/>
    <property type="molecule type" value="Genomic_DNA"/>
</dbReference>
<keyword evidence="2" id="KW-0732">Signal</keyword>
<evidence type="ECO:0000313" key="20">
    <source>
        <dbReference type="Proteomes" id="UP000488956"/>
    </source>
</evidence>
<dbReference type="AlphaFoldDB" id="A0A6A3RQB6"/>
<protein>
    <recommendedName>
        <fullName evidence="21">Pectate lyase</fullName>
    </recommendedName>
</protein>
<evidence type="ECO:0000313" key="11">
    <source>
        <dbReference type="EMBL" id="KAE9278842.1"/>
    </source>
</evidence>
<dbReference type="Proteomes" id="UP000476176">
    <property type="component" value="Unassembled WGS sequence"/>
</dbReference>
<evidence type="ECO:0008006" key="21">
    <source>
        <dbReference type="Google" id="ProtNLM"/>
    </source>
</evidence>